<organism evidence="2 3">
    <name type="scientific">Pleurodeles waltl</name>
    <name type="common">Iberian ribbed newt</name>
    <dbReference type="NCBI Taxonomy" id="8319"/>
    <lineage>
        <taxon>Eukaryota</taxon>
        <taxon>Metazoa</taxon>
        <taxon>Chordata</taxon>
        <taxon>Craniata</taxon>
        <taxon>Vertebrata</taxon>
        <taxon>Euteleostomi</taxon>
        <taxon>Amphibia</taxon>
        <taxon>Batrachia</taxon>
        <taxon>Caudata</taxon>
        <taxon>Salamandroidea</taxon>
        <taxon>Salamandridae</taxon>
        <taxon>Pleurodelinae</taxon>
        <taxon>Pleurodeles</taxon>
    </lineage>
</organism>
<proteinExistence type="predicted"/>
<dbReference type="EMBL" id="JANPWB010000001">
    <property type="protein sequence ID" value="KAJ1217744.1"/>
    <property type="molecule type" value="Genomic_DNA"/>
</dbReference>
<keyword evidence="1" id="KW-0175">Coiled coil</keyword>
<reference evidence="2" key="1">
    <citation type="journal article" date="2022" name="bioRxiv">
        <title>Sequencing and chromosome-scale assembly of the giantPleurodeles waltlgenome.</title>
        <authorList>
            <person name="Brown T."/>
            <person name="Elewa A."/>
            <person name="Iarovenko S."/>
            <person name="Subramanian E."/>
            <person name="Araus A.J."/>
            <person name="Petzold A."/>
            <person name="Susuki M."/>
            <person name="Suzuki K.-i.T."/>
            <person name="Hayashi T."/>
            <person name="Toyoda A."/>
            <person name="Oliveira C."/>
            <person name="Osipova E."/>
            <person name="Leigh N.D."/>
            <person name="Simon A."/>
            <person name="Yun M.H."/>
        </authorList>
    </citation>
    <scope>NUCLEOTIDE SEQUENCE</scope>
    <source>
        <strain evidence="2">20211129_DDA</strain>
        <tissue evidence="2">Liver</tissue>
    </source>
</reference>
<evidence type="ECO:0000313" key="3">
    <source>
        <dbReference type="Proteomes" id="UP001066276"/>
    </source>
</evidence>
<dbReference type="AlphaFoldDB" id="A0AAV7WUG4"/>
<name>A0AAV7WUG4_PLEWA</name>
<sequence>MICTLTCSKAGRMTQQMLNEIIMTLIEYAEHRLKIATEKIKELENALEEYKGTDEGVKAFEALERKLEKHESDVKLKKQCKFNRDKADYLVGRIYTFAWGFDALHNRQSVDQALCTVPVSAAEVRGFTLFPEATGRHDELSVNEDDERGRITAGAQDSGGSRFIYWRLSPFVGRFHCDPWYSYISAKPEAVGTVGDVA</sequence>
<gene>
    <name evidence="2" type="ORF">NDU88_005334</name>
</gene>
<protein>
    <submittedName>
        <fullName evidence="2">Uncharacterized protein</fullName>
    </submittedName>
</protein>
<accession>A0AAV7WUG4</accession>
<evidence type="ECO:0000256" key="1">
    <source>
        <dbReference type="SAM" id="Coils"/>
    </source>
</evidence>
<evidence type="ECO:0000313" key="2">
    <source>
        <dbReference type="EMBL" id="KAJ1217744.1"/>
    </source>
</evidence>
<keyword evidence="3" id="KW-1185">Reference proteome</keyword>
<comment type="caution">
    <text evidence="2">The sequence shown here is derived from an EMBL/GenBank/DDBJ whole genome shotgun (WGS) entry which is preliminary data.</text>
</comment>
<feature type="coiled-coil region" evidence="1">
    <location>
        <begin position="26"/>
        <end position="80"/>
    </location>
</feature>
<dbReference type="Proteomes" id="UP001066276">
    <property type="component" value="Chromosome 1_1"/>
</dbReference>